<dbReference type="Pfam" id="PF00498">
    <property type="entry name" value="FHA"/>
    <property type="match status" value="1"/>
</dbReference>
<protein>
    <submittedName>
        <fullName evidence="3">EAL domain-containing protein</fullName>
    </submittedName>
</protein>
<dbReference type="InterPro" id="IPR035919">
    <property type="entry name" value="EAL_sf"/>
</dbReference>
<gene>
    <name evidence="3" type="ORF">AB4875_14370</name>
</gene>
<dbReference type="SUPFAM" id="SSF141868">
    <property type="entry name" value="EAL domain-like"/>
    <property type="match status" value="1"/>
</dbReference>
<dbReference type="PROSITE" id="PS50883">
    <property type="entry name" value="EAL"/>
    <property type="match status" value="1"/>
</dbReference>
<accession>A0ABV3TYH4</accession>
<dbReference type="Gene3D" id="2.60.200.20">
    <property type="match status" value="1"/>
</dbReference>
<comment type="caution">
    <text evidence="3">The sequence shown here is derived from an EMBL/GenBank/DDBJ whole genome shotgun (WGS) entry which is preliminary data.</text>
</comment>
<evidence type="ECO:0000313" key="4">
    <source>
        <dbReference type="Proteomes" id="UP001557484"/>
    </source>
</evidence>
<dbReference type="SMART" id="SM00240">
    <property type="entry name" value="FHA"/>
    <property type="match status" value="1"/>
</dbReference>
<name>A0ABV3TYH4_9GAMM</name>
<dbReference type="InterPro" id="IPR050706">
    <property type="entry name" value="Cyclic-di-GMP_PDE-like"/>
</dbReference>
<feature type="domain" description="EAL" evidence="2">
    <location>
        <begin position="120"/>
        <end position="360"/>
    </location>
</feature>
<evidence type="ECO:0000259" key="1">
    <source>
        <dbReference type="PROSITE" id="PS50006"/>
    </source>
</evidence>
<dbReference type="CDD" id="cd00060">
    <property type="entry name" value="FHA"/>
    <property type="match status" value="1"/>
</dbReference>
<dbReference type="RefSeq" id="WP_368376750.1">
    <property type="nucleotide sequence ID" value="NZ_JBFRYB010000001.1"/>
</dbReference>
<dbReference type="SMART" id="SM00052">
    <property type="entry name" value="EAL"/>
    <property type="match status" value="1"/>
</dbReference>
<dbReference type="EMBL" id="JBFRYB010000001">
    <property type="protein sequence ID" value="MEX1666676.1"/>
    <property type="molecule type" value="Genomic_DNA"/>
</dbReference>
<dbReference type="Pfam" id="PF00563">
    <property type="entry name" value="EAL"/>
    <property type="match status" value="1"/>
</dbReference>
<dbReference type="PANTHER" id="PTHR33121">
    <property type="entry name" value="CYCLIC DI-GMP PHOSPHODIESTERASE PDEF"/>
    <property type="match status" value="1"/>
</dbReference>
<evidence type="ECO:0000313" key="3">
    <source>
        <dbReference type="EMBL" id="MEX1666676.1"/>
    </source>
</evidence>
<dbReference type="PROSITE" id="PS50006">
    <property type="entry name" value="FHA_DOMAIN"/>
    <property type="match status" value="1"/>
</dbReference>
<dbReference type="InterPro" id="IPR008984">
    <property type="entry name" value="SMAD_FHA_dom_sf"/>
</dbReference>
<dbReference type="SUPFAM" id="SSF49879">
    <property type="entry name" value="SMAD/FHA domain"/>
    <property type="match status" value="1"/>
</dbReference>
<organism evidence="3 4">
    <name type="scientific">Zhongshania arctica</name>
    <dbReference type="NCBI Taxonomy" id="3238302"/>
    <lineage>
        <taxon>Bacteria</taxon>
        <taxon>Pseudomonadati</taxon>
        <taxon>Pseudomonadota</taxon>
        <taxon>Gammaproteobacteria</taxon>
        <taxon>Cellvibrionales</taxon>
        <taxon>Spongiibacteraceae</taxon>
        <taxon>Zhongshania</taxon>
    </lineage>
</organism>
<dbReference type="Gene3D" id="3.20.20.450">
    <property type="entry name" value="EAL domain"/>
    <property type="match status" value="1"/>
</dbReference>
<proteinExistence type="predicted"/>
<dbReference type="PANTHER" id="PTHR33121:SF76">
    <property type="entry name" value="SIGNALING PROTEIN"/>
    <property type="match status" value="1"/>
</dbReference>
<dbReference type="InterPro" id="IPR000253">
    <property type="entry name" value="FHA_dom"/>
</dbReference>
<reference evidence="3 4" key="1">
    <citation type="journal article" date="2011" name="Int. J. Syst. Evol. Microbiol.">
        <title>Zhongshania antarctica gen. nov., sp. nov. and Zhongshania guokunii sp. nov., gammaproteobacteria respectively isolated from coastal attached (fast) ice and surface seawater of the Antarctic.</title>
        <authorList>
            <person name="Li H.J."/>
            <person name="Zhang X.Y."/>
            <person name="Chen C.X."/>
            <person name="Zhang Y.J."/>
            <person name="Gao Z.M."/>
            <person name="Yu Y."/>
            <person name="Chen X.L."/>
            <person name="Chen B."/>
            <person name="Zhang Y.Z."/>
        </authorList>
    </citation>
    <scope>NUCLEOTIDE SEQUENCE [LARGE SCALE GENOMIC DNA]</scope>
    <source>
        <strain evidence="3 4">R06B22</strain>
    </source>
</reference>
<feature type="domain" description="FHA" evidence="1">
    <location>
        <begin position="27"/>
        <end position="76"/>
    </location>
</feature>
<sequence>MDKTYYLESCIAGNDIPQRIVLDKLPLTIGRSSDCAAIINSSSLSRAHARIESRNGKIVLTDLASTNGCFVNHQRIEHATELEKGDIVHFAGIEYYLNIEEDVEEEDDRTRVFMQPLPKHFAIKSREFTELLEQELVTTFQQIITCQNGDIYGHELLGRGKHPGLGSSPYELFKIAESLNKQIELSVLFRRRGFIQAELAGIDRPLFFNCHPEECHKPDKLLMELTDLRKLHPGLDLVFEVHEAAITNIDAMAEIRKELSTLNIGLAYDDFGAGQARLRELTEAPPDIIKFDISLVRGIGDSESPRYKLLASLNKLVQEMGIRTLAEGVETEQDSIACKDIGIDYFQGYFYGRPTAITPD</sequence>
<dbReference type="InterPro" id="IPR001633">
    <property type="entry name" value="EAL_dom"/>
</dbReference>
<keyword evidence="4" id="KW-1185">Reference proteome</keyword>
<dbReference type="CDD" id="cd01948">
    <property type="entry name" value="EAL"/>
    <property type="match status" value="1"/>
</dbReference>
<dbReference type="Proteomes" id="UP001557484">
    <property type="component" value="Unassembled WGS sequence"/>
</dbReference>
<evidence type="ECO:0000259" key="2">
    <source>
        <dbReference type="PROSITE" id="PS50883"/>
    </source>
</evidence>